<evidence type="ECO:0000313" key="8">
    <source>
        <dbReference type="EMBL" id="TMQ72610.1"/>
    </source>
</evidence>
<evidence type="ECO:0000256" key="3">
    <source>
        <dbReference type="ARBA" id="ARBA00022692"/>
    </source>
</evidence>
<comment type="caution">
    <text evidence="8">The sequence shown here is derived from an EMBL/GenBank/DDBJ whole genome shotgun (WGS) entry which is preliminary data.</text>
</comment>
<evidence type="ECO:0000256" key="6">
    <source>
        <dbReference type="SAM" id="Phobius"/>
    </source>
</evidence>
<keyword evidence="5 6" id="KW-0472">Membrane</keyword>
<comment type="subcellular location">
    <subcellularLocation>
        <location evidence="1">Cell membrane</location>
        <topology evidence="1">Multi-pass membrane protein</topology>
    </subcellularLocation>
</comment>
<dbReference type="PANTHER" id="PTHR35007">
    <property type="entry name" value="INTEGRAL MEMBRANE PROTEIN-RELATED"/>
    <property type="match status" value="1"/>
</dbReference>
<dbReference type="Gene3D" id="1.20.81.30">
    <property type="entry name" value="Type II secretion system (T2SS), domain F"/>
    <property type="match status" value="1"/>
</dbReference>
<dbReference type="AlphaFoldDB" id="A0A538U9T8"/>
<dbReference type="InterPro" id="IPR018076">
    <property type="entry name" value="T2SS_GspF_dom"/>
</dbReference>
<sequence>MILWFSILIFLAVVMGCVALITHRGGEGARQLQKRLSGIAHRGAGKAQLEAVRDVRYSSIQWMDKALRKVNLAQRLELLLYQAGMRMRVGALVLLMATAALGGYSLTMLLTHRVLASLLATVLAAPVPLLVSALRAGLSFSAAMSIVAEESPEPVRSEFAVCVEEQSLGLDFRETMQNLTKRVDSIDLRFFVTAVILQRDTGGNLAEILENTSKLIRDRFRILGDIKTFTAQGRLTGMILLALPLSISVFMFVMTPDYFKPMIENETGRNALYFAGAMQLLGALAIRKIVNIRV</sequence>
<accession>A0A538U9T8</accession>
<dbReference type="Pfam" id="PF00482">
    <property type="entry name" value="T2SSF"/>
    <property type="match status" value="1"/>
</dbReference>
<feature type="transmembrane region" description="Helical" evidence="6">
    <location>
        <begin position="6"/>
        <end position="26"/>
    </location>
</feature>
<name>A0A538U9T8_UNCEI</name>
<dbReference type="InterPro" id="IPR042094">
    <property type="entry name" value="T2SS_GspF_sf"/>
</dbReference>
<organism evidence="8 9">
    <name type="scientific">Eiseniibacteriota bacterium</name>
    <dbReference type="NCBI Taxonomy" id="2212470"/>
    <lineage>
        <taxon>Bacteria</taxon>
        <taxon>Candidatus Eiseniibacteriota</taxon>
    </lineage>
</organism>
<feature type="transmembrane region" description="Helical" evidence="6">
    <location>
        <begin position="271"/>
        <end position="290"/>
    </location>
</feature>
<feature type="domain" description="Type II secretion system protein GspF" evidence="7">
    <location>
        <begin position="129"/>
        <end position="251"/>
    </location>
</feature>
<protein>
    <recommendedName>
        <fullName evidence="7">Type II secretion system protein GspF domain-containing protein</fullName>
    </recommendedName>
</protein>
<dbReference type="PANTHER" id="PTHR35007:SF1">
    <property type="entry name" value="PILUS ASSEMBLY PROTEIN"/>
    <property type="match status" value="1"/>
</dbReference>
<evidence type="ECO:0000259" key="7">
    <source>
        <dbReference type="Pfam" id="PF00482"/>
    </source>
</evidence>
<evidence type="ECO:0000313" key="9">
    <source>
        <dbReference type="Proteomes" id="UP000319836"/>
    </source>
</evidence>
<reference evidence="8 9" key="1">
    <citation type="journal article" date="2019" name="Nat. Microbiol.">
        <title>Mediterranean grassland soil C-N compound turnover is dependent on rainfall and depth, and is mediated by genomically divergent microorganisms.</title>
        <authorList>
            <person name="Diamond S."/>
            <person name="Andeer P.F."/>
            <person name="Li Z."/>
            <person name="Crits-Christoph A."/>
            <person name="Burstein D."/>
            <person name="Anantharaman K."/>
            <person name="Lane K.R."/>
            <person name="Thomas B.C."/>
            <person name="Pan C."/>
            <person name="Northen T.R."/>
            <person name="Banfield J.F."/>
        </authorList>
    </citation>
    <scope>NUCLEOTIDE SEQUENCE [LARGE SCALE GENOMIC DNA]</scope>
    <source>
        <strain evidence="8">WS_10</strain>
    </source>
</reference>
<feature type="transmembrane region" description="Helical" evidence="6">
    <location>
        <begin position="114"/>
        <end position="134"/>
    </location>
</feature>
<dbReference type="Proteomes" id="UP000319836">
    <property type="component" value="Unassembled WGS sequence"/>
</dbReference>
<keyword evidence="4 6" id="KW-1133">Transmembrane helix</keyword>
<dbReference type="GO" id="GO:0005886">
    <property type="term" value="C:plasma membrane"/>
    <property type="evidence" value="ECO:0007669"/>
    <property type="project" value="UniProtKB-SubCell"/>
</dbReference>
<dbReference type="EMBL" id="VBPA01000051">
    <property type="protein sequence ID" value="TMQ72610.1"/>
    <property type="molecule type" value="Genomic_DNA"/>
</dbReference>
<gene>
    <name evidence="8" type="ORF">E6K80_02375</name>
</gene>
<keyword evidence="3 6" id="KW-0812">Transmembrane</keyword>
<evidence type="ECO:0000256" key="2">
    <source>
        <dbReference type="ARBA" id="ARBA00022475"/>
    </source>
</evidence>
<proteinExistence type="predicted"/>
<keyword evidence="2" id="KW-1003">Cell membrane</keyword>
<evidence type="ECO:0000256" key="1">
    <source>
        <dbReference type="ARBA" id="ARBA00004651"/>
    </source>
</evidence>
<feature type="transmembrane region" description="Helical" evidence="6">
    <location>
        <begin position="237"/>
        <end position="259"/>
    </location>
</feature>
<evidence type="ECO:0000256" key="5">
    <source>
        <dbReference type="ARBA" id="ARBA00023136"/>
    </source>
</evidence>
<evidence type="ECO:0000256" key="4">
    <source>
        <dbReference type="ARBA" id="ARBA00022989"/>
    </source>
</evidence>
<feature type="transmembrane region" description="Helical" evidence="6">
    <location>
        <begin position="89"/>
        <end position="108"/>
    </location>
</feature>